<comment type="caution">
    <text evidence="1">The sequence shown here is derived from an EMBL/GenBank/DDBJ whole genome shotgun (WGS) entry which is preliminary data.</text>
</comment>
<sequence>MVAGTELCCQGIPPPMSIGNFSFGHFGSPSFNNDLGRGSEPTGERTWTPGSDYRLRKLKMPIFDAEDAYGWVYRIERFFDIQGFVSTGERLRAAVLCLEGQALAWFRWSDGRNPFRH</sequence>
<proteinExistence type="predicted"/>
<accession>A0AA38SNR2</accession>
<dbReference type="AlphaFoldDB" id="A0AA38SNR2"/>
<dbReference type="Proteomes" id="UP001172457">
    <property type="component" value="Chromosome 8"/>
</dbReference>
<keyword evidence="2" id="KW-1185">Reference proteome</keyword>
<organism evidence="1 2">
    <name type="scientific">Centaurea solstitialis</name>
    <name type="common">yellow star-thistle</name>
    <dbReference type="NCBI Taxonomy" id="347529"/>
    <lineage>
        <taxon>Eukaryota</taxon>
        <taxon>Viridiplantae</taxon>
        <taxon>Streptophyta</taxon>
        <taxon>Embryophyta</taxon>
        <taxon>Tracheophyta</taxon>
        <taxon>Spermatophyta</taxon>
        <taxon>Magnoliopsida</taxon>
        <taxon>eudicotyledons</taxon>
        <taxon>Gunneridae</taxon>
        <taxon>Pentapetalae</taxon>
        <taxon>asterids</taxon>
        <taxon>campanulids</taxon>
        <taxon>Asterales</taxon>
        <taxon>Asteraceae</taxon>
        <taxon>Carduoideae</taxon>
        <taxon>Cardueae</taxon>
        <taxon>Centaureinae</taxon>
        <taxon>Centaurea</taxon>
    </lineage>
</organism>
<evidence type="ECO:0000313" key="1">
    <source>
        <dbReference type="EMBL" id="KAJ9539530.1"/>
    </source>
</evidence>
<dbReference type="EMBL" id="JARYMX010000008">
    <property type="protein sequence ID" value="KAJ9539530.1"/>
    <property type="molecule type" value="Genomic_DNA"/>
</dbReference>
<reference evidence="1" key="1">
    <citation type="submission" date="2023-03" db="EMBL/GenBank/DDBJ databases">
        <title>Chromosome-scale reference genome and RAD-based genetic map of yellow starthistle (Centaurea solstitialis) reveal putative structural variation and QTLs associated with invader traits.</title>
        <authorList>
            <person name="Reatini B."/>
            <person name="Cang F.A."/>
            <person name="Jiang Q."/>
            <person name="Mckibben M.T.W."/>
            <person name="Barker M.S."/>
            <person name="Rieseberg L.H."/>
            <person name="Dlugosch K.M."/>
        </authorList>
    </citation>
    <scope>NUCLEOTIDE SEQUENCE</scope>
    <source>
        <strain evidence="1">CAN-66</strain>
        <tissue evidence="1">Leaf</tissue>
    </source>
</reference>
<gene>
    <name evidence="1" type="ORF">OSB04_032263</name>
</gene>
<protein>
    <submittedName>
        <fullName evidence="1">Uncharacterized protein</fullName>
    </submittedName>
</protein>
<name>A0AA38SNR2_9ASTR</name>
<evidence type="ECO:0000313" key="2">
    <source>
        <dbReference type="Proteomes" id="UP001172457"/>
    </source>
</evidence>